<proteinExistence type="predicted"/>
<evidence type="ECO:0000313" key="3">
    <source>
        <dbReference type="Proteomes" id="UP001174936"/>
    </source>
</evidence>
<feature type="transmembrane region" description="Helical" evidence="1">
    <location>
        <begin position="90"/>
        <end position="109"/>
    </location>
</feature>
<sequence length="314" mass="34799">MTLLSTLIKTTNYPLSPLLSNLVPAIIASYSVQLAFGIPSVLRATEVFYDLAGGCSFLLTISSSLLLPAIRRDATISPSAALDTWNWRQLALTGAATIWIVRLMSYLVARVIKKGHDSRFDAVKHKPKSFIIYWLMQALWALVCLTPIIAVDAIHPAAFKAGLGVPEILPSDILGFGLYGFGLLIEMVADYQKSSWYGEKVKKLHDEQFITRGLWGRSRFPNYFGEITLWTGIAIAAAGVLVRGPVQASLGWYGTSGQLKALILPGIAPTFVAWILLRVSGVPITDRKYDKLYGNRKDYQQWRQNTPLLVPRVF</sequence>
<dbReference type="Pfam" id="PF06966">
    <property type="entry name" value="DUF1295"/>
    <property type="match status" value="1"/>
</dbReference>
<dbReference type="EMBL" id="JAULSV010000005">
    <property type="protein sequence ID" value="KAK0644384.1"/>
    <property type="molecule type" value="Genomic_DNA"/>
</dbReference>
<keyword evidence="3" id="KW-1185">Reference proteome</keyword>
<evidence type="ECO:0000256" key="1">
    <source>
        <dbReference type="SAM" id="Phobius"/>
    </source>
</evidence>
<dbReference type="GO" id="GO:0016020">
    <property type="term" value="C:membrane"/>
    <property type="evidence" value="ECO:0007669"/>
    <property type="project" value="TreeGrafter"/>
</dbReference>
<feature type="transmembrane region" description="Helical" evidence="1">
    <location>
        <begin position="262"/>
        <end position="281"/>
    </location>
</feature>
<dbReference type="PANTHER" id="PTHR32251">
    <property type="entry name" value="3-OXO-5-ALPHA-STEROID 4-DEHYDROGENASE"/>
    <property type="match status" value="1"/>
</dbReference>
<dbReference type="PANTHER" id="PTHR32251:SF17">
    <property type="entry name" value="STEROID 5-ALPHA REDUCTASE C-TERMINAL DOMAIN-CONTAINING PROTEIN"/>
    <property type="match status" value="1"/>
</dbReference>
<accession>A0AA39Y1P3</accession>
<keyword evidence="1" id="KW-0812">Transmembrane</keyword>
<feature type="transmembrane region" description="Helical" evidence="1">
    <location>
        <begin position="130"/>
        <end position="153"/>
    </location>
</feature>
<reference evidence="2" key="1">
    <citation type="submission" date="2023-06" db="EMBL/GenBank/DDBJ databases">
        <title>Genome-scale phylogeny and comparative genomics of the fungal order Sordariales.</title>
        <authorList>
            <consortium name="Lawrence Berkeley National Laboratory"/>
            <person name="Hensen N."/>
            <person name="Bonometti L."/>
            <person name="Westerberg I."/>
            <person name="Brannstrom I.O."/>
            <person name="Guillou S."/>
            <person name="Cros-Aarteil S."/>
            <person name="Calhoun S."/>
            <person name="Haridas S."/>
            <person name="Kuo A."/>
            <person name="Mondo S."/>
            <person name="Pangilinan J."/>
            <person name="Riley R."/>
            <person name="Labutti K."/>
            <person name="Andreopoulos B."/>
            <person name="Lipzen A."/>
            <person name="Chen C."/>
            <person name="Yanf M."/>
            <person name="Daum C."/>
            <person name="Ng V."/>
            <person name="Clum A."/>
            <person name="Steindorff A."/>
            <person name="Ohm R."/>
            <person name="Martin F."/>
            <person name="Silar P."/>
            <person name="Natvig D."/>
            <person name="Lalanne C."/>
            <person name="Gautier V."/>
            <person name="Ament-Velasquez S.L."/>
            <person name="Kruys A."/>
            <person name="Hutchinson M.I."/>
            <person name="Powell A.J."/>
            <person name="Barry K."/>
            <person name="Miller A.N."/>
            <person name="Grigoriev I.V."/>
            <person name="Debuchy R."/>
            <person name="Gladieux P."/>
            <person name="Thoren M.H."/>
            <person name="Johannesson H."/>
        </authorList>
    </citation>
    <scope>NUCLEOTIDE SEQUENCE</scope>
    <source>
        <strain evidence="2">SMH2532-1</strain>
    </source>
</reference>
<dbReference type="InterPro" id="IPR010721">
    <property type="entry name" value="UstE-like"/>
</dbReference>
<comment type="caution">
    <text evidence="2">The sequence shown here is derived from an EMBL/GenBank/DDBJ whole genome shotgun (WGS) entry which is preliminary data.</text>
</comment>
<dbReference type="Proteomes" id="UP001174936">
    <property type="component" value="Unassembled WGS sequence"/>
</dbReference>
<evidence type="ECO:0000313" key="2">
    <source>
        <dbReference type="EMBL" id="KAK0644384.1"/>
    </source>
</evidence>
<protein>
    <recommendedName>
        <fullName evidence="4">Steroid 5-alpha reductase C-terminal domain-containing protein</fullName>
    </recommendedName>
</protein>
<keyword evidence="1" id="KW-0472">Membrane</keyword>
<dbReference type="AlphaFoldDB" id="A0AA39Y1P3"/>
<feature type="transmembrane region" description="Helical" evidence="1">
    <location>
        <begin position="223"/>
        <end position="242"/>
    </location>
</feature>
<feature type="transmembrane region" description="Helical" evidence="1">
    <location>
        <begin position="49"/>
        <end position="70"/>
    </location>
</feature>
<dbReference type="PROSITE" id="PS50244">
    <property type="entry name" value="S5A_REDUCTASE"/>
    <property type="match status" value="1"/>
</dbReference>
<keyword evidence="1" id="KW-1133">Transmembrane helix</keyword>
<feature type="transmembrane region" description="Helical" evidence="1">
    <location>
        <begin position="22"/>
        <end position="42"/>
    </location>
</feature>
<evidence type="ECO:0008006" key="4">
    <source>
        <dbReference type="Google" id="ProtNLM"/>
    </source>
</evidence>
<name>A0AA39Y1P3_9PEZI</name>
<dbReference type="Gene3D" id="1.20.120.1630">
    <property type="match status" value="1"/>
</dbReference>
<gene>
    <name evidence="2" type="ORF">B0T16DRAFT_331742</name>
</gene>
<organism evidence="2 3">
    <name type="scientific">Cercophora newfieldiana</name>
    <dbReference type="NCBI Taxonomy" id="92897"/>
    <lineage>
        <taxon>Eukaryota</taxon>
        <taxon>Fungi</taxon>
        <taxon>Dikarya</taxon>
        <taxon>Ascomycota</taxon>
        <taxon>Pezizomycotina</taxon>
        <taxon>Sordariomycetes</taxon>
        <taxon>Sordariomycetidae</taxon>
        <taxon>Sordariales</taxon>
        <taxon>Lasiosphaeriaceae</taxon>
        <taxon>Cercophora</taxon>
    </lineage>
</organism>